<reference evidence="1 2" key="1">
    <citation type="journal article" date="2017" name="Environ. Microbiol.">
        <title>Decay of the glycolytic pathway and adaptation to intranuclear parasitism within Enterocytozoonidae microsporidia.</title>
        <authorList>
            <person name="Wiredu Boakye D."/>
            <person name="Jaroenlak P."/>
            <person name="Prachumwat A."/>
            <person name="Williams T.A."/>
            <person name="Bateman K.S."/>
            <person name="Itsathitphaisarn O."/>
            <person name="Sritunyalucksana K."/>
            <person name="Paszkiewicz K.H."/>
            <person name="Moore K.A."/>
            <person name="Stentiford G.D."/>
            <person name="Williams B.A."/>
        </authorList>
    </citation>
    <scope>NUCLEOTIDE SEQUENCE [LARGE SCALE GENOMIC DNA]</scope>
    <source>
        <strain evidence="1 2">GB1</strain>
    </source>
</reference>
<dbReference type="VEuPathDB" id="MicrosporidiaDB:HERIO_219"/>
<protein>
    <submittedName>
        <fullName evidence="1">Uncharacterized protein</fullName>
    </submittedName>
</protein>
<sequence>MKLVKYGNIDNYTESFMDITKKMNACLPKKDRLPERKLSEIYVAGMPNWLQIEASRLTSLDIIELQNSLRKV</sequence>
<accession>A0A1X0QE24</accession>
<gene>
    <name evidence="1" type="ORF">HERIO_219</name>
</gene>
<organism evidence="1 2">
    <name type="scientific">Hepatospora eriocheir</name>
    <dbReference type="NCBI Taxonomy" id="1081669"/>
    <lineage>
        <taxon>Eukaryota</taxon>
        <taxon>Fungi</taxon>
        <taxon>Fungi incertae sedis</taxon>
        <taxon>Microsporidia</taxon>
        <taxon>Hepatosporidae</taxon>
        <taxon>Hepatospora</taxon>
    </lineage>
</organism>
<dbReference type="EMBL" id="LVKB01000005">
    <property type="protein sequence ID" value="ORD97963.1"/>
    <property type="molecule type" value="Genomic_DNA"/>
</dbReference>
<evidence type="ECO:0000313" key="2">
    <source>
        <dbReference type="Proteomes" id="UP000192356"/>
    </source>
</evidence>
<comment type="caution">
    <text evidence="1">The sequence shown here is derived from an EMBL/GenBank/DDBJ whole genome shotgun (WGS) entry which is preliminary data.</text>
</comment>
<keyword evidence="2" id="KW-1185">Reference proteome</keyword>
<dbReference type="VEuPathDB" id="MicrosporidiaDB:A0H76_2903"/>
<proteinExistence type="predicted"/>
<evidence type="ECO:0000313" key="1">
    <source>
        <dbReference type="EMBL" id="ORD97963.1"/>
    </source>
</evidence>
<dbReference type="AlphaFoldDB" id="A0A1X0QE24"/>
<dbReference type="Proteomes" id="UP000192356">
    <property type="component" value="Unassembled WGS sequence"/>
</dbReference>
<name>A0A1X0QE24_9MICR</name>